<feature type="domain" description="Golgi associated RAB2 interactor protein-like Rab2B-binding" evidence="3">
    <location>
        <begin position="122"/>
        <end position="185"/>
    </location>
</feature>
<keyword evidence="5" id="KW-1185">Reference proteome</keyword>
<comment type="similarity">
    <text evidence="1">Belongs to the GARIN family.</text>
</comment>
<dbReference type="Ensembl" id="ENSPCET00000005057.1">
    <property type="protein sequence ID" value="ENSPCEP00000004886.1"/>
    <property type="gene ID" value="ENSPCEG00000003945.1"/>
</dbReference>
<dbReference type="InterPro" id="IPR022168">
    <property type="entry name" value="GARIL-like_Rab2B-bd"/>
</dbReference>
<reference evidence="4" key="1">
    <citation type="submission" date="2025-08" db="UniProtKB">
        <authorList>
            <consortium name="Ensembl"/>
        </authorList>
    </citation>
    <scope>IDENTIFICATION</scope>
</reference>
<dbReference type="Pfam" id="PF12480">
    <property type="entry name" value="GARIL_Rab2_bd"/>
    <property type="match status" value="1"/>
</dbReference>
<evidence type="ECO:0000259" key="3">
    <source>
        <dbReference type="Pfam" id="PF12480"/>
    </source>
</evidence>
<reference evidence="4" key="2">
    <citation type="submission" date="2025-09" db="UniProtKB">
        <authorList>
            <consortium name="Ensembl"/>
        </authorList>
    </citation>
    <scope>IDENTIFICATION</scope>
</reference>
<feature type="region of interest" description="Disordered" evidence="2">
    <location>
        <begin position="198"/>
        <end position="236"/>
    </location>
</feature>
<evidence type="ECO:0000313" key="4">
    <source>
        <dbReference type="Ensembl" id="ENSPCEP00000004886.1"/>
    </source>
</evidence>
<proteinExistence type="inferred from homology"/>
<sequence length="346" mass="37018">MAGLSCSAGDSGWGRLHAVDPAQGVHLGLEGGLLCQLLRSPAYNLFPKSAVFESNFVQVTKQGKWVDIHNTPTLVTLGVTSSEPCLPLPNIGELEKLTGSHVIPAHGGQGRTGPLILSFAARLLPLRHVRLSVQDSSRRLLRVQVVTGKVYYLRLHQEHPEVVFALWSRLAGILERGLSITTKDPSIHVPHSLVLSVGSSSTSSPGEVRPPKAGDGHPRHRSFNQPVGERASHTGGTRALAQIRTNVISLFRDSSPSGIVRCGANLLPGQRNRGIQAAQEVNAFPRASLQPFSPGAGQVTQGQSLNTGSQVAYHGVSRTARYCSKAQLPQLPLKWSDTQAAALRCV</sequence>
<accession>A0A8C8RFA7</accession>
<protein>
    <submittedName>
        <fullName evidence="4">Family with sequence similarity 71 member F1</fullName>
    </submittedName>
</protein>
<dbReference type="GO" id="GO:0005634">
    <property type="term" value="C:nucleus"/>
    <property type="evidence" value="ECO:0007669"/>
    <property type="project" value="TreeGrafter"/>
</dbReference>
<evidence type="ECO:0000256" key="2">
    <source>
        <dbReference type="SAM" id="MobiDB-lite"/>
    </source>
</evidence>
<dbReference type="PANTHER" id="PTHR22574:SF10">
    <property type="entry name" value="GOLGI-ASSOCIATED RAB2 INTERACTOR PROTEIN 1A"/>
    <property type="match status" value="1"/>
</dbReference>
<dbReference type="Proteomes" id="UP000694393">
    <property type="component" value="Unplaced"/>
</dbReference>
<evidence type="ECO:0000313" key="5">
    <source>
        <dbReference type="Proteomes" id="UP000694393"/>
    </source>
</evidence>
<dbReference type="AlphaFoldDB" id="A0A8C8RFA7"/>
<organism evidence="4 5">
    <name type="scientific">Pelusios castaneus</name>
    <name type="common">West African mud turtle</name>
    <dbReference type="NCBI Taxonomy" id="367368"/>
    <lineage>
        <taxon>Eukaryota</taxon>
        <taxon>Metazoa</taxon>
        <taxon>Chordata</taxon>
        <taxon>Craniata</taxon>
        <taxon>Vertebrata</taxon>
        <taxon>Euteleostomi</taxon>
        <taxon>Archelosauria</taxon>
        <taxon>Testudinata</taxon>
        <taxon>Testudines</taxon>
        <taxon>Pleurodira</taxon>
        <taxon>Pelomedusidae</taxon>
        <taxon>Pelusios</taxon>
    </lineage>
</organism>
<dbReference type="PANTHER" id="PTHR22574">
    <property type="match status" value="1"/>
</dbReference>
<evidence type="ECO:0000256" key="1">
    <source>
        <dbReference type="ARBA" id="ARBA00038379"/>
    </source>
</evidence>
<name>A0A8C8RFA7_9SAUR</name>